<dbReference type="EMBL" id="CACRXK020003610">
    <property type="protein sequence ID" value="CAB3999528.1"/>
    <property type="molecule type" value="Genomic_DNA"/>
</dbReference>
<protein>
    <submittedName>
        <fullName evidence="8">Neogenin</fullName>
    </submittedName>
</protein>
<evidence type="ECO:0000256" key="2">
    <source>
        <dbReference type="ARBA" id="ARBA00023136"/>
    </source>
</evidence>
<keyword evidence="9" id="KW-1185">Reference proteome</keyword>
<dbReference type="GO" id="GO:0098609">
    <property type="term" value="P:cell-cell adhesion"/>
    <property type="evidence" value="ECO:0007669"/>
    <property type="project" value="TreeGrafter"/>
</dbReference>
<dbReference type="GO" id="GO:0050839">
    <property type="term" value="F:cell adhesion molecule binding"/>
    <property type="evidence" value="ECO:0007669"/>
    <property type="project" value="TreeGrafter"/>
</dbReference>
<evidence type="ECO:0000256" key="1">
    <source>
        <dbReference type="ARBA" id="ARBA00004479"/>
    </source>
</evidence>
<keyword evidence="3" id="KW-1015">Disulfide bond</keyword>
<keyword evidence="7" id="KW-1133">Transmembrane helix</keyword>
<dbReference type="InterPro" id="IPR007110">
    <property type="entry name" value="Ig-like_dom"/>
</dbReference>
<dbReference type="Pfam" id="PF05808">
    <property type="entry name" value="Podoplanin"/>
    <property type="match status" value="1"/>
</dbReference>
<dbReference type="Pfam" id="PF13895">
    <property type="entry name" value="Ig_2"/>
    <property type="match status" value="1"/>
</dbReference>
<dbReference type="Pfam" id="PF13927">
    <property type="entry name" value="Ig_3"/>
    <property type="match status" value="1"/>
</dbReference>
<dbReference type="Gene3D" id="2.60.40.10">
    <property type="entry name" value="Immunoglobulins"/>
    <property type="match status" value="2"/>
</dbReference>
<evidence type="ECO:0000256" key="6">
    <source>
        <dbReference type="SAM" id="MobiDB-lite"/>
    </source>
</evidence>
<evidence type="ECO:0000256" key="5">
    <source>
        <dbReference type="ARBA" id="ARBA00023319"/>
    </source>
</evidence>
<evidence type="ECO:0000313" key="9">
    <source>
        <dbReference type="Proteomes" id="UP001152795"/>
    </source>
</evidence>
<gene>
    <name evidence="8" type="ORF">PACLA_8A048594</name>
</gene>
<dbReference type="PANTHER" id="PTHR11640">
    <property type="entry name" value="NEPHRIN"/>
    <property type="match status" value="1"/>
</dbReference>
<dbReference type="Proteomes" id="UP001152795">
    <property type="component" value="Unassembled WGS sequence"/>
</dbReference>
<comment type="subcellular location">
    <subcellularLocation>
        <location evidence="1">Membrane</location>
        <topology evidence="1">Single-pass type I membrane protein</topology>
    </subcellularLocation>
</comment>
<dbReference type="OrthoDB" id="6021834at2759"/>
<evidence type="ECO:0000256" key="4">
    <source>
        <dbReference type="ARBA" id="ARBA00023180"/>
    </source>
</evidence>
<feature type="transmembrane region" description="Helical" evidence="7">
    <location>
        <begin position="230"/>
        <end position="255"/>
    </location>
</feature>
<dbReference type="InterPro" id="IPR003599">
    <property type="entry name" value="Ig_sub"/>
</dbReference>
<accession>A0A7D9I7K0</accession>
<dbReference type="GO" id="GO:0005886">
    <property type="term" value="C:plasma membrane"/>
    <property type="evidence" value="ECO:0007669"/>
    <property type="project" value="TreeGrafter"/>
</dbReference>
<sequence>MASYISVKPSVTINCRSSVTVDEGKDFTVDEGEDFTVDEGEDFTCVCRGENGNPPADVTWYKDNVQTGTREKEEQTLTRSNVNVTDDGTYKCKAQSHTLTEEKSIVIKVRPNAKPNVTGITFEPNPVEVGKTVTITCVESEGVPEPSYITSHNGEVVGSKKMFTISVKRSDQGPYTCVAQNKLGSHSATANLTVVEQRSTTKPPSTSTPTSKKQGNGEDTTTDDDGGGGLSVGAIVGIVIGVLVLLIIIIIVVVWRCKLKEKDGYRGNHRNVDPIEMDNNAYDTVKNEPSGSKSNPQASTLSVYAAVDKNNREGKPLYATLDTVAMNSDGSKRRSEENLERCRRLTLCEQENEKMLGRVLCILQNIITYNYKLSSYR</sequence>
<feature type="compositionally biased region" description="Low complexity" evidence="6">
    <location>
        <begin position="200"/>
        <end position="213"/>
    </location>
</feature>
<proteinExistence type="predicted"/>
<keyword evidence="4" id="KW-0325">Glycoprotein</keyword>
<dbReference type="CDD" id="cd00096">
    <property type="entry name" value="Ig"/>
    <property type="match status" value="1"/>
</dbReference>
<feature type="region of interest" description="Disordered" evidence="6">
    <location>
        <begin position="279"/>
        <end position="299"/>
    </location>
</feature>
<evidence type="ECO:0000313" key="8">
    <source>
        <dbReference type="EMBL" id="CAB3999528.1"/>
    </source>
</evidence>
<evidence type="ECO:0000256" key="3">
    <source>
        <dbReference type="ARBA" id="ARBA00023157"/>
    </source>
</evidence>
<reference evidence="8" key="1">
    <citation type="submission" date="2020-04" db="EMBL/GenBank/DDBJ databases">
        <authorList>
            <person name="Alioto T."/>
            <person name="Alioto T."/>
            <person name="Gomez Garrido J."/>
        </authorList>
    </citation>
    <scope>NUCLEOTIDE SEQUENCE</scope>
    <source>
        <strain evidence="8">A484AB</strain>
    </source>
</reference>
<evidence type="ECO:0000256" key="7">
    <source>
        <dbReference type="SAM" id="Phobius"/>
    </source>
</evidence>
<dbReference type="GO" id="GO:0005911">
    <property type="term" value="C:cell-cell junction"/>
    <property type="evidence" value="ECO:0007669"/>
    <property type="project" value="TreeGrafter"/>
</dbReference>
<name>A0A7D9I7K0_PARCT</name>
<feature type="compositionally biased region" description="Polar residues" evidence="6">
    <location>
        <begin position="287"/>
        <end position="299"/>
    </location>
</feature>
<dbReference type="InterPro" id="IPR003598">
    <property type="entry name" value="Ig_sub2"/>
</dbReference>
<keyword evidence="2 7" id="KW-0472">Membrane</keyword>
<dbReference type="PROSITE" id="PS50835">
    <property type="entry name" value="IG_LIKE"/>
    <property type="match status" value="2"/>
</dbReference>
<dbReference type="SMART" id="SM00409">
    <property type="entry name" value="IG"/>
    <property type="match status" value="2"/>
</dbReference>
<dbReference type="InterPro" id="IPR036179">
    <property type="entry name" value="Ig-like_dom_sf"/>
</dbReference>
<feature type="region of interest" description="Disordered" evidence="6">
    <location>
        <begin position="194"/>
        <end position="227"/>
    </location>
</feature>
<keyword evidence="7" id="KW-0812">Transmembrane</keyword>
<dbReference type="PANTHER" id="PTHR11640:SF158">
    <property type="entry name" value="V-SET AND IMMUNOGLOBULIN DOMAIN-CONTAINING PROTEIN 10-LIKE 2"/>
    <property type="match status" value="1"/>
</dbReference>
<dbReference type="SUPFAM" id="SSF48726">
    <property type="entry name" value="Immunoglobulin"/>
    <property type="match status" value="2"/>
</dbReference>
<keyword evidence="5" id="KW-0393">Immunoglobulin domain</keyword>
<comment type="caution">
    <text evidence="8">The sequence shown here is derived from an EMBL/GenBank/DDBJ whole genome shotgun (WGS) entry which is preliminary data.</text>
</comment>
<dbReference type="AlphaFoldDB" id="A0A7D9I7K0"/>
<organism evidence="8 9">
    <name type="scientific">Paramuricea clavata</name>
    <name type="common">Red gorgonian</name>
    <name type="synonym">Violescent sea-whip</name>
    <dbReference type="NCBI Taxonomy" id="317549"/>
    <lineage>
        <taxon>Eukaryota</taxon>
        <taxon>Metazoa</taxon>
        <taxon>Cnidaria</taxon>
        <taxon>Anthozoa</taxon>
        <taxon>Octocorallia</taxon>
        <taxon>Malacalcyonacea</taxon>
        <taxon>Plexauridae</taxon>
        <taxon>Paramuricea</taxon>
    </lineage>
</organism>
<dbReference type="InterPro" id="IPR051275">
    <property type="entry name" value="Cell_adhesion_signaling"/>
</dbReference>
<dbReference type="InterPro" id="IPR013783">
    <property type="entry name" value="Ig-like_fold"/>
</dbReference>
<dbReference type="SMART" id="SM00408">
    <property type="entry name" value="IGc2"/>
    <property type="match status" value="2"/>
</dbReference>